<feature type="region of interest" description="Disordered" evidence="2">
    <location>
        <begin position="287"/>
        <end position="352"/>
    </location>
</feature>
<dbReference type="AlphaFoldDB" id="Q4N1B1"/>
<sequence>MLSCDDINSEISYSGFHRNKRDYSSNIDMDLSSLSISHSQNDHSLSETINDNQFRDNQFRDNQFRDNQYRDNQYRDNQYRDNQFREYNGSDSNWYSDLVDSRSDCDRLSSYMYDSVGSEVSQSINNELGLSNLTLPLFDYYPNYNVESDKLDPGNPLKNINSFDTHRSDSINAQISLNSTVSSSFNGSVGNRVRNKRNDRFANKPGNFTNIDKNSHYTPDSHYSRGDSQFSRGDTHYSRGGSQYNTRLDSEFDTQMDKSHFSHVDTQYNTYADMECNTQINNSHFSHSDTHFTHSESSHSPEINSSIHMESHPQRNSIQMESQRQMNSMQMDSSQLSSSQLSSTQYYSPGPECTSPLEVSSLKETRKPFYQTKESPVFLKILATQLVSGTIIGRGGKGLNWFRRKSKVDDIVLSMPWELYPKTEYRTLLLKGSVKSVIKSTCIISELMNSSYSLHTDNTMLVMVVIPDLFLSAIDEIKRTTNPDSLSITLFRDENSRHEEIVAVIKGDKPRVKDLIVAIATSITETIPSEKYCFVTYHNSEHANTQPELTQSNSYTQSNSNSSHSSTHNFHNHNSPNNHYNNNQNNNSSNNNQPNSNNNSSNNNNVNGVYGNTSGCVSNGTGQCGKGQKYDEIDALMDQIESSLDKGNLGTLSNISALLRCKPELLSTQVEVQVNVPNGVPEDVFALSSIYKCDLVQTDRDGDKVQCRISGQFAGCFATLLFILTKAN</sequence>
<dbReference type="KEGG" id="tpv:TP04_0835"/>
<evidence type="ECO:0000313" key="4">
    <source>
        <dbReference type="Proteomes" id="UP000001949"/>
    </source>
</evidence>
<dbReference type="RefSeq" id="XP_764472.1">
    <property type="nucleotide sequence ID" value="XM_759379.1"/>
</dbReference>
<reference evidence="3 4" key="1">
    <citation type="journal article" date="2005" name="Science">
        <title>Genome sequence of Theileria parva, a bovine pathogen that transforms lymphocytes.</title>
        <authorList>
            <person name="Gardner M.J."/>
            <person name="Bishop R."/>
            <person name="Shah T."/>
            <person name="de Villiers E.P."/>
            <person name="Carlton J.M."/>
            <person name="Hall N."/>
            <person name="Ren Q."/>
            <person name="Paulsen I.T."/>
            <person name="Pain A."/>
            <person name="Berriman M."/>
            <person name="Wilson R.J.M."/>
            <person name="Sato S."/>
            <person name="Ralph S.A."/>
            <person name="Mann D.J."/>
            <person name="Xiong Z."/>
            <person name="Shallom S.J."/>
            <person name="Weidman J."/>
            <person name="Jiang L."/>
            <person name="Lynn J."/>
            <person name="Weaver B."/>
            <person name="Shoaibi A."/>
            <person name="Domingo A.R."/>
            <person name="Wasawo D."/>
            <person name="Crabtree J."/>
            <person name="Wortman J.R."/>
            <person name="Haas B."/>
            <person name="Angiuoli S.V."/>
            <person name="Creasy T.H."/>
            <person name="Lu C."/>
            <person name="Suh B."/>
            <person name="Silva J.C."/>
            <person name="Utterback T.R."/>
            <person name="Feldblyum T.V."/>
            <person name="Pertea M."/>
            <person name="Allen J."/>
            <person name="Nierman W.C."/>
            <person name="Taracha E.L.N."/>
            <person name="Salzberg S.L."/>
            <person name="White O.R."/>
            <person name="Fitzhugh H.A."/>
            <person name="Morzaria S."/>
            <person name="Venter J.C."/>
            <person name="Fraser C.M."/>
            <person name="Nene V."/>
        </authorList>
    </citation>
    <scope>NUCLEOTIDE SEQUENCE [LARGE SCALE GENOMIC DNA]</scope>
    <source>
        <strain evidence="3 4">Muguga</strain>
    </source>
</reference>
<dbReference type="Proteomes" id="UP000001949">
    <property type="component" value="Unassembled WGS sequence"/>
</dbReference>
<dbReference type="GeneID" id="3500500"/>
<protein>
    <recommendedName>
        <fullName evidence="5">K Homology domain-containing protein</fullName>
    </recommendedName>
</protein>
<dbReference type="STRING" id="5875.Q4N1B1"/>
<proteinExistence type="predicted"/>
<feature type="compositionally biased region" description="Polar residues" evidence="2">
    <location>
        <begin position="206"/>
        <end position="218"/>
    </location>
</feature>
<feature type="compositionally biased region" description="Basic and acidic residues" evidence="2">
    <location>
        <begin position="287"/>
        <end position="299"/>
    </location>
</feature>
<gene>
    <name evidence="3" type="ordered locus">TP04_0835</name>
</gene>
<keyword evidence="1" id="KW-0694">RNA-binding</keyword>
<feature type="region of interest" description="Disordered" evidence="2">
    <location>
        <begin position="188"/>
        <end position="246"/>
    </location>
</feature>
<keyword evidence="4" id="KW-1185">Reference proteome</keyword>
<name>Q4N1B1_THEPA</name>
<accession>Q4N1B1</accession>
<dbReference type="PROSITE" id="PS50084">
    <property type="entry name" value="KH_TYPE_1"/>
    <property type="match status" value="1"/>
</dbReference>
<evidence type="ECO:0000313" key="3">
    <source>
        <dbReference type="EMBL" id="EAN32189.1"/>
    </source>
</evidence>
<comment type="caution">
    <text evidence="3">The sequence shown here is derived from an EMBL/GenBank/DDBJ whole genome shotgun (WGS) entry which is preliminary data.</text>
</comment>
<organism evidence="3 4">
    <name type="scientific">Theileria parva</name>
    <name type="common">East coast fever infection agent</name>
    <dbReference type="NCBI Taxonomy" id="5875"/>
    <lineage>
        <taxon>Eukaryota</taxon>
        <taxon>Sar</taxon>
        <taxon>Alveolata</taxon>
        <taxon>Apicomplexa</taxon>
        <taxon>Aconoidasida</taxon>
        <taxon>Piroplasmida</taxon>
        <taxon>Theileriidae</taxon>
        <taxon>Theileria</taxon>
    </lineage>
</organism>
<dbReference type="SUPFAM" id="SSF54791">
    <property type="entry name" value="Eukaryotic type KH-domain (KH-domain type I)"/>
    <property type="match status" value="1"/>
</dbReference>
<evidence type="ECO:0008006" key="5">
    <source>
        <dbReference type="Google" id="ProtNLM"/>
    </source>
</evidence>
<dbReference type="InterPro" id="IPR036612">
    <property type="entry name" value="KH_dom_type_1_sf"/>
</dbReference>
<evidence type="ECO:0000256" key="1">
    <source>
        <dbReference type="PROSITE-ProRule" id="PRU00117"/>
    </source>
</evidence>
<feature type="compositionally biased region" description="Low complexity" evidence="2">
    <location>
        <begin position="322"/>
        <end position="348"/>
    </location>
</feature>
<feature type="region of interest" description="Disordered" evidence="2">
    <location>
        <begin position="545"/>
        <end position="611"/>
    </location>
</feature>
<dbReference type="eggNOG" id="ENOG502TN43">
    <property type="taxonomic scope" value="Eukaryota"/>
</dbReference>
<dbReference type="OMA" id="QCRISGQ"/>
<evidence type="ECO:0000256" key="2">
    <source>
        <dbReference type="SAM" id="MobiDB-lite"/>
    </source>
</evidence>
<feature type="compositionally biased region" description="Low complexity" evidence="2">
    <location>
        <begin position="551"/>
        <end position="605"/>
    </location>
</feature>
<dbReference type="GO" id="GO:0003723">
    <property type="term" value="F:RNA binding"/>
    <property type="evidence" value="ECO:0007669"/>
    <property type="project" value="UniProtKB-UniRule"/>
</dbReference>
<dbReference type="EMBL" id="AAGK01000004">
    <property type="protein sequence ID" value="EAN32189.1"/>
    <property type="molecule type" value="Genomic_DNA"/>
</dbReference>
<dbReference type="VEuPathDB" id="PiroplasmaDB:TpMuguga_04g00835"/>
<dbReference type="InParanoid" id="Q4N1B1"/>